<dbReference type="InterPro" id="IPR015341">
    <property type="entry name" value="Glyco_hydro_38_cen"/>
</dbReference>
<comment type="similarity">
    <text evidence="1">Belongs to the glycosyl hydrolase 38 family.</text>
</comment>
<dbReference type="PANTHER" id="PTHR46017:SF2">
    <property type="entry name" value="MANNOSYLGLYCERATE HYDROLASE"/>
    <property type="match status" value="1"/>
</dbReference>
<dbReference type="InterPro" id="IPR011330">
    <property type="entry name" value="Glyco_hydro/deAcase_b/a-brl"/>
</dbReference>
<dbReference type="Pfam" id="PF01074">
    <property type="entry name" value="Glyco_hydro_38N"/>
    <property type="match status" value="1"/>
</dbReference>
<dbReference type="InterPro" id="IPR011013">
    <property type="entry name" value="Gal_mutarotase_sf_dom"/>
</dbReference>
<dbReference type="PANTHER" id="PTHR46017">
    <property type="entry name" value="ALPHA-MANNOSIDASE 2C1"/>
    <property type="match status" value="1"/>
</dbReference>
<dbReference type="Gene3D" id="1.20.1270.50">
    <property type="entry name" value="Glycoside hydrolase family 38, central domain"/>
    <property type="match status" value="1"/>
</dbReference>
<dbReference type="RefSeq" id="WP_343130692.1">
    <property type="nucleotide sequence ID" value="NZ_JBCITK010000001.1"/>
</dbReference>
<accession>A0ABU9VJI6</accession>
<dbReference type="Pfam" id="PF17677">
    <property type="entry name" value="Glyco_hydro38C2"/>
    <property type="match status" value="1"/>
</dbReference>
<dbReference type="Pfam" id="PF07748">
    <property type="entry name" value="Glyco_hydro_38C"/>
    <property type="match status" value="1"/>
</dbReference>
<evidence type="ECO:0000256" key="1">
    <source>
        <dbReference type="ARBA" id="ARBA00009792"/>
    </source>
</evidence>
<dbReference type="InterPro" id="IPR041147">
    <property type="entry name" value="GH38_C"/>
</dbReference>
<gene>
    <name evidence="6" type="primary">mngB</name>
    <name evidence="6" type="ORF">MKY91_11930</name>
</gene>
<dbReference type="InterPro" id="IPR037094">
    <property type="entry name" value="Glyco_hydro_38_cen_sf"/>
</dbReference>
<dbReference type="Gene3D" id="3.20.110.10">
    <property type="entry name" value="Glycoside hydrolase 38, N terminal domain"/>
    <property type="match status" value="1"/>
</dbReference>
<name>A0ABU9VJI6_9BACI</name>
<dbReference type="EMBL" id="JBCITK010000001">
    <property type="protein sequence ID" value="MEN0643860.1"/>
    <property type="molecule type" value="Genomic_DNA"/>
</dbReference>
<evidence type="ECO:0000256" key="4">
    <source>
        <dbReference type="ARBA" id="ARBA00023295"/>
    </source>
</evidence>
<sequence length="878" mass="101516">MKKTKVHVIPHTHWDREWYFTSSRSTVYLVKHLSEVLDALESNEGFNYYLMDAQTSLIEDYLKYRPEDEERIKALVKAKRLMTGPWYTQTDQLVISQESVTRNLLYGTRYAKELGHSMEIGYVPDAFGQGGNMPQIYKNFGINRFLFWRGVADNRLKQTEFTWEGDDGTQMLSNQIPFGYYHGGNIPEDVEDIESYVEDFIGRLEAKASTKHVYFPNGLDQAPLRKNLPEIINTFNELDKKREYVLHSPETFFDELEKDVADLPVIKGELTEGKHSRLHKSIFSTRADLKQSNNEIENFLANVLEPILSISYSLGNPYPHRELEEIWKLMFENAAHDSIGGCNSDTTNRDVGYRYKLADEKSKNLLDLHMRLVSERIPYQHDLNFTLFNPLPYKRSGVVKVALYIPEENFSVKDYNGNTIPYSIEKKVELTDYVLKQTIHLNPSKKIYTPEKVFLAEILLYVTNVNGLGYDSFYLDLADNEEQQTSNVSSKKQIENEFFEISLAENNTLTITDKLTKKSYHDQMIFVENGDDGDSYNYSPPREDLLVFSTDAECLQVEYVVSDVEEHLEFTLKMVVPYNLEERANKNADREFVLKAKVALRKDEELIRVEVEMDNQVLSHRLCVQFNTEIASKFSTADQLFGTVTRPVYLPEMAVWEEEKWEEAPISIEPMQSFVSLHHSTSVATVFTEGVREYEIVGESYDTIQLTLFRTFSHMGKTDLLYRPGRASGETIVETPDAQLLGSIKATFAYSIKNETTFDEAEIAKVAKEYLSPMAYYQFSDFLNGRMIYVYRDEEKTNDRSYSLLQLENMNSVISTIKKAEDSDNYIVRVFNPFTERTSTIDETLNENGEFVMLDETTQAEKVKTLKPYQFSTILIGQ</sequence>
<evidence type="ECO:0000313" key="7">
    <source>
        <dbReference type="Proteomes" id="UP001418796"/>
    </source>
</evidence>
<keyword evidence="4 6" id="KW-0326">Glycosidase</keyword>
<dbReference type="GO" id="GO:0102546">
    <property type="term" value="F:mannosylglycerate hydrolase activity"/>
    <property type="evidence" value="ECO:0007669"/>
    <property type="project" value="UniProtKB-EC"/>
</dbReference>
<dbReference type="InterPro" id="IPR027291">
    <property type="entry name" value="Glyco_hydro_38_N_sf"/>
</dbReference>
<keyword evidence="3 6" id="KW-0378">Hydrolase</keyword>
<evidence type="ECO:0000256" key="3">
    <source>
        <dbReference type="ARBA" id="ARBA00022801"/>
    </source>
</evidence>
<proteinExistence type="inferred from homology"/>
<dbReference type="EC" id="3.2.1.170" evidence="6"/>
<dbReference type="Gene3D" id="2.70.98.30">
    <property type="entry name" value="Golgi alpha-mannosidase II, domain 4"/>
    <property type="match status" value="1"/>
</dbReference>
<dbReference type="Pfam" id="PF09261">
    <property type="entry name" value="Alpha-mann_mid"/>
    <property type="match status" value="1"/>
</dbReference>
<dbReference type="InterPro" id="IPR028995">
    <property type="entry name" value="Glyco_hydro_57/38_cen_sf"/>
</dbReference>
<dbReference type="CDD" id="cd10815">
    <property type="entry name" value="GH38N_AMII_EcMngB_like"/>
    <property type="match status" value="1"/>
</dbReference>
<dbReference type="Gene3D" id="2.60.40.2210">
    <property type="match status" value="1"/>
</dbReference>
<dbReference type="InterPro" id="IPR000602">
    <property type="entry name" value="Glyco_hydro_38_N"/>
</dbReference>
<dbReference type="InterPro" id="IPR011682">
    <property type="entry name" value="Glyco_hydro_38_C"/>
</dbReference>
<keyword evidence="7" id="KW-1185">Reference proteome</keyword>
<protein>
    <submittedName>
        <fullName evidence="6">Mannosylglycerate hydrolase</fullName>
        <ecNumber evidence="6">3.2.1.170</ecNumber>
    </submittedName>
</protein>
<dbReference type="GO" id="GO:0016798">
    <property type="term" value="F:hydrolase activity, acting on glycosyl bonds"/>
    <property type="evidence" value="ECO:0007669"/>
    <property type="project" value="UniProtKB-KW"/>
</dbReference>
<dbReference type="NCBIfam" id="NF007331">
    <property type="entry name" value="PRK09819.1"/>
    <property type="match status" value="1"/>
</dbReference>
<dbReference type="SUPFAM" id="SSF88688">
    <property type="entry name" value="Families 57/38 glycoside transferase middle domain"/>
    <property type="match status" value="1"/>
</dbReference>
<dbReference type="Proteomes" id="UP001418796">
    <property type="component" value="Unassembled WGS sequence"/>
</dbReference>
<keyword evidence="2" id="KW-0479">Metal-binding</keyword>
<evidence type="ECO:0000313" key="6">
    <source>
        <dbReference type="EMBL" id="MEN0643860.1"/>
    </source>
</evidence>
<feature type="domain" description="Glycoside hydrolase family 38 central" evidence="5">
    <location>
        <begin position="277"/>
        <end position="355"/>
    </location>
</feature>
<dbReference type="SUPFAM" id="SSF88713">
    <property type="entry name" value="Glycoside hydrolase/deacetylase"/>
    <property type="match status" value="1"/>
</dbReference>
<evidence type="ECO:0000256" key="2">
    <source>
        <dbReference type="ARBA" id="ARBA00022723"/>
    </source>
</evidence>
<dbReference type="SUPFAM" id="SSF74650">
    <property type="entry name" value="Galactose mutarotase-like"/>
    <property type="match status" value="1"/>
</dbReference>
<evidence type="ECO:0000259" key="5">
    <source>
        <dbReference type="SMART" id="SM00872"/>
    </source>
</evidence>
<reference evidence="6 7" key="1">
    <citation type="submission" date="2024-03" db="EMBL/GenBank/DDBJ databases">
        <title>Bacilli Hybrid Assemblies.</title>
        <authorList>
            <person name="Kovac J."/>
        </authorList>
    </citation>
    <scope>NUCLEOTIDE SEQUENCE [LARGE SCALE GENOMIC DNA]</scope>
    <source>
        <strain evidence="6 7">FSL R7-0666</strain>
    </source>
</reference>
<organism evidence="6 7">
    <name type="scientific">Alkalicoccobacillus gibsonii</name>
    <dbReference type="NCBI Taxonomy" id="79881"/>
    <lineage>
        <taxon>Bacteria</taxon>
        <taxon>Bacillati</taxon>
        <taxon>Bacillota</taxon>
        <taxon>Bacilli</taxon>
        <taxon>Bacillales</taxon>
        <taxon>Bacillaceae</taxon>
        <taxon>Alkalicoccobacillus</taxon>
    </lineage>
</organism>
<comment type="caution">
    <text evidence="6">The sequence shown here is derived from an EMBL/GenBank/DDBJ whole genome shotgun (WGS) entry which is preliminary data.</text>
</comment>
<dbReference type="SMART" id="SM00872">
    <property type="entry name" value="Alpha-mann_mid"/>
    <property type="match status" value="1"/>
</dbReference>